<keyword evidence="3" id="KW-0547">Nucleotide-binding</keyword>
<dbReference type="AlphaFoldDB" id="A0A835AP32"/>
<dbReference type="InterPro" id="IPR000719">
    <property type="entry name" value="Prot_kinase_dom"/>
</dbReference>
<dbReference type="Pfam" id="PF00069">
    <property type="entry name" value="Pkinase"/>
    <property type="match status" value="1"/>
</dbReference>
<reference evidence="9" key="1">
    <citation type="submission" date="2020-07" db="EMBL/GenBank/DDBJ databases">
        <title>Genome sequence and genetic diversity analysis of an under-domesticated orphan crop, white fonio (Digitaria exilis).</title>
        <authorList>
            <person name="Bennetzen J.L."/>
            <person name="Chen S."/>
            <person name="Ma X."/>
            <person name="Wang X."/>
            <person name="Yssel A.E.J."/>
            <person name="Chaluvadi S.R."/>
            <person name="Johnson M."/>
            <person name="Gangashetty P."/>
            <person name="Hamidou F."/>
            <person name="Sanogo M.D."/>
            <person name="Zwaenepoel A."/>
            <person name="Wallace J."/>
            <person name="Van De Peer Y."/>
            <person name="Van Deynze A."/>
        </authorList>
    </citation>
    <scope>NUCLEOTIDE SEQUENCE</scope>
    <source>
        <tissue evidence="9">Leaves</tissue>
    </source>
</reference>
<dbReference type="SUPFAM" id="SSF56112">
    <property type="entry name" value="Protein kinase-like (PK-like)"/>
    <property type="match status" value="1"/>
</dbReference>
<feature type="signal peptide" evidence="7">
    <location>
        <begin position="1"/>
        <end position="32"/>
    </location>
</feature>
<dbReference type="Proteomes" id="UP000636709">
    <property type="component" value="Unassembled WGS sequence"/>
</dbReference>
<dbReference type="PROSITE" id="PS50011">
    <property type="entry name" value="PROTEIN_KINASE_DOM"/>
    <property type="match status" value="1"/>
</dbReference>
<dbReference type="Pfam" id="PF13947">
    <property type="entry name" value="GUB_WAK_bind"/>
    <property type="match status" value="1"/>
</dbReference>
<feature type="chain" id="PRO_5032624107" description="Protein kinase domain-containing protein" evidence="7">
    <location>
        <begin position="33"/>
        <end position="392"/>
    </location>
</feature>
<feature type="domain" description="Protein kinase" evidence="8">
    <location>
        <begin position="57"/>
        <end position="382"/>
    </location>
</feature>
<keyword evidence="10" id="KW-1185">Reference proteome</keyword>
<evidence type="ECO:0000259" key="8">
    <source>
        <dbReference type="PROSITE" id="PS50011"/>
    </source>
</evidence>
<comment type="caution">
    <text evidence="9">The sequence shown here is derived from an EMBL/GenBank/DDBJ whole genome shotgun (WGS) entry which is preliminary data.</text>
</comment>
<dbReference type="EMBL" id="JACEFO010002299">
    <property type="protein sequence ID" value="KAF8667577.1"/>
    <property type="molecule type" value="Genomic_DNA"/>
</dbReference>
<evidence type="ECO:0000256" key="4">
    <source>
        <dbReference type="ARBA" id="ARBA00022840"/>
    </source>
</evidence>
<dbReference type="Gene3D" id="1.10.510.10">
    <property type="entry name" value="Transferase(Phosphotransferase) domain 1"/>
    <property type="match status" value="1"/>
</dbReference>
<dbReference type="OrthoDB" id="684810at2759"/>
<keyword evidence="5" id="KW-1015">Disulfide bond</keyword>
<sequence>MTFQQVSWYHLLTSALVIISQQFVLLPPAVVAADSNTSAAPSSPAPHPGCPSMCGDVEIPYPFGIGDDCSYWKGEFTLTCNHSFSPPRPYVFNMEVIDINLESGEGRVYSPVSSICYNSSNTTTEDATSWTLDFTSTPLLISSTRNEFTAIGCSTVAYIAGKEDWSFLTGCMSTCVSLHAAADDGAECTGLGCCQTDIPTNISVIEIDWSIGNGTPAVSHDKHNKRIHGDIKSGNILLDDDLNPKVSDFGSSKLVSTASRYATWLVSGDMNYNDPAYIRTGRFSEKSDVYSFGVVLLELITRKKAMYDGSNSLPINFVKTCRKEGNGRKMYDRDVLSDDAQSHSQMECLDRIGELAVQCLKEDVDDRPSMAEVLEELKQTKLTACGGSDAIV</sequence>
<keyword evidence="4" id="KW-0067">ATP-binding</keyword>
<dbReference type="InterPro" id="IPR011009">
    <property type="entry name" value="Kinase-like_dom_sf"/>
</dbReference>
<dbReference type="GO" id="GO:0005524">
    <property type="term" value="F:ATP binding"/>
    <property type="evidence" value="ECO:0007669"/>
    <property type="project" value="UniProtKB-KW"/>
</dbReference>
<dbReference type="SMART" id="SM00220">
    <property type="entry name" value="S_TKc"/>
    <property type="match status" value="1"/>
</dbReference>
<evidence type="ECO:0000256" key="3">
    <source>
        <dbReference type="ARBA" id="ARBA00022741"/>
    </source>
</evidence>
<dbReference type="InterPro" id="IPR045274">
    <property type="entry name" value="WAK-like"/>
</dbReference>
<evidence type="ECO:0000256" key="5">
    <source>
        <dbReference type="ARBA" id="ARBA00023157"/>
    </source>
</evidence>
<dbReference type="GO" id="GO:0005886">
    <property type="term" value="C:plasma membrane"/>
    <property type="evidence" value="ECO:0007669"/>
    <property type="project" value="TreeGrafter"/>
</dbReference>
<dbReference type="GO" id="GO:0030247">
    <property type="term" value="F:polysaccharide binding"/>
    <property type="evidence" value="ECO:0007669"/>
    <property type="project" value="InterPro"/>
</dbReference>
<evidence type="ECO:0000256" key="2">
    <source>
        <dbReference type="ARBA" id="ARBA00022729"/>
    </source>
</evidence>
<dbReference type="PANTHER" id="PTHR27005">
    <property type="entry name" value="WALL-ASSOCIATED RECEPTOR KINASE-LIKE 21"/>
    <property type="match status" value="1"/>
</dbReference>
<dbReference type="InterPro" id="IPR025287">
    <property type="entry name" value="WAK_GUB"/>
</dbReference>
<protein>
    <recommendedName>
        <fullName evidence="8">Protein kinase domain-containing protein</fullName>
    </recommendedName>
</protein>
<accession>A0A835AP32</accession>
<keyword evidence="2 7" id="KW-0732">Signal</keyword>
<dbReference type="GO" id="GO:0007166">
    <property type="term" value="P:cell surface receptor signaling pathway"/>
    <property type="evidence" value="ECO:0007669"/>
    <property type="project" value="InterPro"/>
</dbReference>
<dbReference type="PANTHER" id="PTHR27005:SF162">
    <property type="entry name" value="OS11G0691500 PROTEIN"/>
    <property type="match status" value="1"/>
</dbReference>
<name>A0A835AP32_9POAL</name>
<evidence type="ECO:0000256" key="6">
    <source>
        <dbReference type="ARBA" id="ARBA00023180"/>
    </source>
</evidence>
<evidence type="ECO:0000313" key="9">
    <source>
        <dbReference type="EMBL" id="KAF8667577.1"/>
    </source>
</evidence>
<proteinExistence type="predicted"/>
<evidence type="ECO:0000256" key="7">
    <source>
        <dbReference type="SAM" id="SignalP"/>
    </source>
</evidence>
<gene>
    <name evidence="9" type="ORF">HU200_052779</name>
</gene>
<keyword evidence="6" id="KW-0325">Glycoprotein</keyword>
<evidence type="ECO:0000313" key="10">
    <source>
        <dbReference type="Proteomes" id="UP000636709"/>
    </source>
</evidence>
<organism evidence="9 10">
    <name type="scientific">Digitaria exilis</name>
    <dbReference type="NCBI Taxonomy" id="1010633"/>
    <lineage>
        <taxon>Eukaryota</taxon>
        <taxon>Viridiplantae</taxon>
        <taxon>Streptophyta</taxon>
        <taxon>Embryophyta</taxon>
        <taxon>Tracheophyta</taxon>
        <taxon>Spermatophyta</taxon>
        <taxon>Magnoliopsida</taxon>
        <taxon>Liliopsida</taxon>
        <taxon>Poales</taxon>
        <taxon>Poaceae</taxon>
        <taxon>PACMAD clade</taxon>
        <taxon>Panicoideae</taxon>
        <taxon>Panicodae</taxon>
        <taxon>Paniceae</taxon>
        <taxon>Anthephorinae</taxon>
        <taxon>Digitaria</taxon>
    </lineage>
</organism>
<comment type="subcellular location">
    <subcellularLocation>
        <location evidence="1">Membrane</location>
        <topology evidence="1">Single-pass type I membrane protein</topology>
    </subcellularLocation>
</comment>
<evidence type="ECO:0000256" key="1">
    <source>
        <dbReference type="ARBA" id="ARBA00004479"/>
    </source>
</evidence>
<dbReference type="GO" id="GO:0004674">
    <property type="term" value="F:protein serine/threonine kinase activity"/>
    <property type="evidence" value="ECO:0007669"/>
    <property type="project" value="TreeGrafter"/>
</dbReference>